<dbReference type="InterPro" id="IPR017896">
    <property type="entry name" value="4Fe4S_Fe-S-bd"/>
</dbReference>
<feature type="domain" description="4Fe-4S ferredoxin-type" evidence="1">
    <location>
        <begin position="35"/>
        <end position="57"/>
    </location>
</feature>
<gene>
    <name evidence="2" type="ORF">B1B_18945</name>
</gene>
<evidence type="ECO:0000313" key="2">
    <source>
        <dbReference type="EMBL" id="EQD28228.1"/>
    </source>
</evidence>
<protein>
    <submittedName>
        <fullName evidence="2">4Fe-4S ferredoxin iron-sulfur binding domain-containing protein</fullName>
    </submittedName>
</protein>
<dbReference type="PROSITE" id="PS51379">
    <property type="entry name" value="4FE4S_FER_2"/>
    <property type="match status" value="2"/>
</dbReference>
<sequence>MIEVDQDACCLCGLCTGVCPPNALDLTETSLRVLSNCSSCGYCVPYCPVGALSGGRPRA</sequence>
<dbReference type="Pfam" id="PF00037">
    <property type="entry name" value="Fer4"/>
    <property type="match status" value="2"/>
</dbReference>
<comment type="caution">
    <text evidence="2">The sequence shown here is derived from an EMBL/GenBank/DDBJ whole genome shotgun (WGS) entry which is preliminary data.</text>
</comment>
<proteinExistence type="predicted"/>
<feature type="domain" description="4Fe-4S ferredoxin-type" evidence="1">
    <location>
        <begin position="1"/>
        <end position="29"/>
    </location>
</feature>
<reference evidence="2" key="2">
    <citation type="journal article" date="2014" name="ISME J.">
        <title>Microbial stratification in low pH oxic and suboxic macroscopic growths along an acid mine drainage.</title>
        <authorList>
            <person name="Mendez-Garcia C."/>
            <person name="Mesa V."/>
            <person name="Sprenger R.R."/>
            <person name="Richter M."/>
            <person name="Diez M.S."/>
            <person name="Solano J."/>
            <person name="Bargiela R."/>
            <person name="Golyshina O.V."/>
            <person name="Manteca A."/>
            <person name="Ramos J.L."/>
            <person name="Gallego J.R."/>
            <person name="Llorente I."/>
            <person name="Martins Dos Santos V.A."/>
            <person name="Jensen O.N."/>
            <person name="Pelaez A.I."/>
            <person name="Sanchez J."/>
            <person name="Ferrer M."/>
        </authorList>
    </citation>
    <scope>NUCLEOTIDE SEQUENCE</scope>
</reference>
<accession>T0Y548</accession>
<dbReference type="Gene3D" id="3.30.70.20">
    <property type="match status" value="2"/>
</dbReference>
<organism evidence="2">
    <name type="scientific">mine drainage metagenome</name>
    <dbReference type="NCBI Taxonomy" id="410659"/>
    <lineage>
        <taxon>unclassified sequences</taxon>
        <taxon>metagenomes</taxon>
        <taxon>ecological metagenomes</taxon>
    </lineage>
</organism>
<name>T0Y548_9ZZZZ</name>
<evidence type="ECO:0000259" key="1">
    <source>
        <dbReference type="PROSITE" id="PS51379"/>
    </source>
</evidence>
<feature type="non-terminal residue" evidence="2">
    <location>
        <position position="59"/>
    </location>
</feature>
<dbReference type="SUPFAM" id="SSF54862">
    <property type="entry name" value="4Fe-4S ferredoxins"/>
    <property type="match status" value="1"/>
</dbReference>
<dbReference type="InterPro" id="IPR017900">
    <property type="entry name" value="4Fe4S_Fe_S_CS"/>
</dbReference>
<dbReference type="AlphaFoldDB" id="T0Y548"/>
<dbReference type="EMBL" id="AUZY01012713">
    <property type="protein sequence ID" value="EQD28228.1"/>
    <property type="molecule type" value="Genomic_DNA"/>
</dbReference>
<reference evidence="2" key="1">
    <citation type="submission" date="2013-08" db="EMBL/GenBank/DDBJ databases">
        <authorList>
            <person name="Mendez C."/>
            <person name="Richter M."/>
            <person name="Ferrer M."/>
            <person name="Sanchez J."/>
        </authorList>
    </citation>
    <scope>NUCLEOTIDE SEQUENCE</scope>
</reference>
<dbReference type="PROSITE" id="PS00198">
    <property type="entry name" value="4FE4S_FER_1"/>
    <property type="match status" value="2"/>
</dbReference>